<keyword evidence="2 7" id="KW-0812">Transmembrane</keyword>
<comment type="subcellular location">
    <subcellularLocation>
        <location evidence="7">Cell membrane</location>
        <topology evidence="7">Single-pass membrane protein</topology>
    </subcellularLocation>
</comment>
<dbReference type="Proteomes" id="UP000231414">
    <property type="component" value="Unassembled WGS sequence"/>
</dbReference>
<proteinExistence type="inferred from homology"/>
<dbReference type="NCBIfam" id="TIGR00247">
    <property type="entry name" value="endolytic transglycosylase MltG"/>
    <property type="match status" value="1"/>
</dbReference>
<organism evidence="8 9">
    <name type="scientific">candidate division WWE3 bacterium CG08_land_8_20_14_0_20_43_13</name>
    <dbReference type="NCBI Taxonomy" id="1975087"/>
    <lineage>
        <taxon>Bacteria</taxon>
        <taxon>Katanobacteria</taxon>
    </lineage>
</organism>
<evidence type="ECO:0000256" key="4">
    <source>
        <dbReference type="ARBA" id="ARBA00023136"/>
    </source>
</evidence>
<protein>
    <recommendedName>
        <fullName evidence="7">Endolytic murein transglycosylase</fullName>
        <ecNumber evidence="7">4.2.2.29</ecNumber>
    </recommendedName>
    <alternativeName>
        <fullName evidence="7">Peptidoglycan lytic transglycosylase</fullName>
    </alternativeName>
    <alternativeName>
        <fullName evidence="7">Peptidoglycan polymerization terminase</fullName>
    </alternativeName>
</protein>
<evidence type="ECO:0000256" key="5">
    <source>
        <dbReference type="ARBA" id="ARBA00023239"/>
    </source>
</evidence>
<gene>
    <name evidence="7" type="primary">mltG</name>
    <name evidence="8" type="ORF">COT52_02115</name>
</gene>
<evidence type="ECO:0000256" key="7">
    <source>
        <dbReference type="HAMAP-Rule" id="MF_02065"/>
    </source>
</evidence>
<keyword evidence="5 7" id="KW-0456">Lyase</keyword>
<comment type="function">
    <text evidence="7">Functions as a peptidoglycan terminase that cleaves nascent peptidoglycan strands endolytically to terminate their elongation.</text>
</comment>
<dbReference type="GO" id="GO:0005886">
    <property type="term" value="C:plasma membrane"/>
    <property type="evidence" value="ECO:0007669"/>
    <property type="project" value="UniProtKB-SubCell"/>
</dbReference>
<feature type="site" description="Important for catalytic activity" evidence="7">
    <location>
        <position position="222"/>
    </location>
</feature>
<keyword evidence="3 7" id="KW-1133">Transmembrane helix</keyword>
<dbReference type="InterPro" id="IPR003770">
    <property type="entry name" value="MLTG-like"/>
</dbReference>
<dbReference type="AlphaFoldDB" id="A0A2H0X797"/>
<feature type="transmembrane region" description="Helical" evidence="7">
    <location>
        <begin position="16"/>
        <end position="38"/>
    </location>
</feature>
<keyword evidence="6 7" id="KW-0961">Cell wall biogenesis/degradation</keyword>
<keyword evidence="1 7" id="KW-1003">Cell membrane</keyword>
<dbReference type="Pfam" id="PF02618">
    <property type="entry name" value="YceG"/>
    <property type="match status" value="1"/>
</dbReference>
<evidence type="ECO:0000313" key="8">
    <source>
        <dbReference type="EMBL" id="PIS20794.1"/>
    </source>
</evidence>
<dbReference type="EC" id="4.2.2.29" evidence="7"/>
<evidence type="ECO:0000256" key="6">
    <source>
        <dbReference type="ARBA" id="ARBA00023316"/>
    </source>
</evidence>
<comment type="catalytic activity">
    <reaction evidence="7">
        <text>a peptidoglycan chain = a peptidoglycan chain with N-acetyl-1,6-anhydromuramyl-[peptide] at the reducing end + a peptidoglycan chain with N-acetylglucosamine at the non-reducing end.</text>
        <dbReference type="EC" id="4.2.2.29"/>
    </reaction>
</comment>
<reference evidence="9" key="1">
    <citation type="submission" date="2017-09" db="EMBL/GenBank/DDBJ databases">
        <title>Depth-based differentiation of microbial function through sediment-hosted aquifers and enrichment of novel symbionts in the deep terrestrial subsurface.</title>
        <authorList>
            <person name="Probst A.J."/>
            <person name="Ladd B."/>
            <person name="Jarett J.K."/>
            <person name="Geller-Mcgrath D.E."/>
            <person name="Sieber C.M.K."/>
            <person name="Emerson J.B."/>
            <person name="Anantharaman K."/>
            <person name="Thomas B.C."/>
            <person name="Malmstrom R."/>
            <person name="Stieglmeier M."/>
            <person name="Klingl A."/>
            <person name="Woyke T."/>
            <person name="Ryan C.M."/>
            <person name="Banfield J.F."/>
        </authorList>
    </citation>
    <scope>NUCLEOTIDE SEQUENCE [LARGE SCALE GENOMIC DNA]</scope>
</reference>
<name>A0A2H0X797_UNCKA</name>
<evidence type="ECO:0000256" key="1">
    <source>
        <dbReference type="ARBA" id="ARBA00022475"/>
    </source>
</evidence>
<dbReference type="GO" id="GO:0009252">
    <property type="term" value="P:peptidoglycan biosynthetic process"/>
    <property type="evidence" value="ECO:0007669"/>
    <property type="project" value="UniProtKB-UniRule"/>
</dbReference>
<dbReference type="EMBL" id="PEYW01000029">
    <property type="protein sequence ID" value="PIS20794.1"/>
    <property type="molecule type" value="Genomic_DNA"/>
</dbReference>
<evidence type="ECO:0000256" key="3">
    <source>
        <dbReference type="ARBA" id="ARBA00022989"/>
    </source>
</evidence>
<dbReference type="PANTHER" id="PTHR30518:SF2">
    <property type="entry name" value="ENDOLYTIC MUREIN TRANSGLYCOSYLASE"/>
    <property type="match status" value="1"/>
</dbReference>
<dbReference type="PANTHER" id="PTHR30518">
    <property type="entry name" value="ENDOLYTIC MUREIN TRANSGLYCOSYLASE"/>
    <property type="match status" value="1"/>
</dbReference>
<dbReference type="Gene3D" id="3.30.1490.480">
    <property type="entry name" value="Endolytic murein transglycosylase"/>
    <property type="match status" value="1"/>
</dbReference>
<sequence length="345" mass="38840">MEQSIPAKKIFSVKPLLILGGVFLFVSVASISLLYWVFIQYCNRPLNYKASSSLVFTINPGDSSKVVAQNLYNQGIIPHPLVFMLYLKANPILNIQAGRYQLVEGLSVGSLAALFKKGLFEESIVFIEGQRLEEYALVYARWKCGSSQISCLGYFFDEFVQTAAGLEGYLFPDTYRVSYDNNAKQIINRMLDNFNQKTSDLVFTEDPPKEQVVIFASLVERETRLPEDRSVVAGILLKRWRLNMPLEVDATVQYALASLECADNLYDCSWWPEPENGLKLESPYNTRLYLGLPPGPISNPGLLSLEAVVGAKTSPYLFYFSDSDGTIHYAVTLDEHISNIRKFSN</sequence>
<dbReference type="GO" id="GO:0008932">
    <property type="term" value="F:lytic endotransglycosylase activity"/>
    <property type="evidence" value="ECO:0007669"/>
    <property type="project" value="UniProtKB-UniRule"/>
</dbReference>
<evidence type="ECO:0000313" key="9">
    <source>
        <dbReference type="Proteomes" id="UP000231414"/>
    </source>
</evidence>
<evidence type="ECO:0000256" key="2">
    <source>
        <dbReference type="ARBA" id="ARBA00022692"/>
    </source>
</evidence>
<dbReference type="HAMAP" id="MF_02065">
    <property type="entry name" value="MltG"/>
    <property type="match status" value="1"/>
</dbReference>
<keyword evidence="4 7" id="KW-0472">Membrane</keyword>
<dbReference type="GO" id="GO:0071555">
    <property type="term" value="P:cell wall organization"/>
    <property type="evidence" value="ECO:0007669"/>
    <property type="project" value="UniProtKB-KW"/>
</dbReference>
<comment type="similarity">
    <text evidence="7">Belongs to the transglycosylase MltG family.</text>
</comment>
<accession>A0A2H0X797</accession>
<comment type="caution">
    <text evidence="8">The sequence shown here is derived from an EMBL/GenBank/DDBJ whole genome shotgun (WGS) entry which is preliminary data.</text>
</comment>